<dbReference type="CDD" id="cd04731">
    <property type="entry name" value="HisF"/>
    <property type="match status" value="1"/>
</dbReference>
<keyword evidence="13" id="KW-1185">Reference proteome</keyword>
<comment type="catalytic activity">
    <reaction evidence="10">
        <text>5-[(5-phospho-1-deoxy-D-ribulos-1-ylimino)methylamino]-1-(5-phospho-beta-D-ribosyl)imidazole-4-carboxamide + L-glutamine = D-erythro-1-(imidazol-4-yl)glycerol 3-phosphate + 5-amino-1-(5-phospho-beta-D-ribosyl)imidazole-4-carboxamide + L-glutamate + H(+)</text>
        <dbReference type="Rhea" id="RHEA:24793"/>
        <dbReference type="ChEBI" id="CHEBI:15378"/>
        <dbReference type="ChEBI" id="CHEBI:29985"/>
        <dbReference type="ChEBI" id="CHEBI:58278"/>
        <dbReference type="ChEBI" id="CHEBI:58359"/>
        <dbReference type="ChEBI" id="CHEBI:58475"/>
        <dbReference type="ChEBI" id="CHEBI:58525"/>
        <dbReference type="EC" id="4.3.2.10"/>
    </reaction>
</comment>
<comment type="similarity">
    <text evidence="2 11">Belongs to the HisA/HisF family.</text>
</comment>
<organism evidence="12 13">
    <name type="scientific">Taishania pollutisoli</name>
    <dbReference type="NCBI Taxonomy" id="2766479"/>
    <lineage>
        <taxon>Bacteria</taxon>
        <taxon>Pseudomonadati</taxon>
        <taxon>Bacteroidota</taxon>
        <taxon>Flavobacteriia</taxon>
        <taxon>Flavobacteriales</taxon>
        <taxon>Crocinitomicaceae</taxon>
        <taxon>Taishania</taxon>
    </lineage>
</organism>
<keyword evidence="7 12" id="KW-0456">Lyase</keyword>
<dbReference type="GO" id="GO:0016829">
    <property type="term" value="F:lyase activity"/>
    <property type="evidence" value="ECO:0007669"/>
    <property type="project" value="UniProtKB-KW"/>
</dbReference>
<evidence type="ECO:0000256" key="10">
    <source>
        <dbReference type="ARBA" id="ARBA00047838"/>
    </source>
</evidence>
<name>A0A8J6PBH5_9FLAO</name>
<evidence type="ECO:0000256" key="11">
    <source>
        <dbReference type="RuleBase" id="RU003657"/>
    </source>
</evidence>
<dbReference type="InterPro" id="IPR050064">
    <property type="entry name" value="IGPS_HisA/HisF"/>
</dbReference>
<dbReference type="Pfam" id="PF00977">
    <property type="entry name" value="His_biosynth"/>
    <property type="match status" value="1"/>
</dbReference>
<dbReference type="InterPro" id="IPR013785">
    <property type="entry name" value="Aldolase_TIM"/>
</dbReference>
<dbReference type="EC" id="4.3.2.10" evidence="4"/>
<dbReference type="InterPro" id="IPR006062">
    <property type="entry name" value="His_biosynth"/>
</dbReference>
<comment type="function">
    <text evidence="8">IGPS catalyzes the conversion of PRFAR and glutamine to IGP, AICAR and glutamate. The HisF subunit catalyzes the cyclization activity that produces IGP and AICAR from PRFAR using the ammonia provided by the HisH subunit.</text>
</comment>
<proteinExistence type="inferred from homology"/>
<protein>
    <recommendedName>
        <fullName evidence="4">imidazole glycerol-phosphate synthase</fullName>
        <ecNumber evidence="4">4.3.2.10</ecNumber>
    </recommendedName>
    <alternativeName>
        <fullName evidence="9">IGP synthase cyclase subunit</fullName>
    </alternativeName>
</protein>
<dbReference type="InterPro" id="IPR004651">
    <property type="entry name" value="HisF"/>
</dbReference>
<dbReference type="NCBIfam" id="NF038364">
    <property type="entry name" value="AglZ_HisF2_fam"/>
    <property type="match status" value="1"/>
</dbReference>
<evidence type="ECO:0000313" key="13">
    <source>
        <dbReference type="Proteomes" id="UP000652681"/>
    </source>
</evidence>
<evidence type="ECO:0000313" key="12">
    <source>
        <dbReference type="EMBL" id="MBC9811787.1"/>
    </source>
</evidence>
<evidence type="ECO:0000256" key="1">
    <source>
        <dbReference type="ARBA" id="ARBA00005091"/>
    </source>
</evidence>
<comment type="caution">
    <text evidence="12">The sequence shown here is derived from an EMBL/GenBank/DDBJ whole genome shotgun (WGS) entry which is preliminary data.</text>
</comment>
<dbReference type="GO" id="GO:0000107">
    <property type="term" value="F:imidazoleglycerol-phosphate synthase activity"/>
    <property type="evidence" value="ECO:0007669"/>
    <property type="project" value="InterPro"/>
</dbReference>
<evidence type="ECO:0000256" key="2">
    <source>
        <dbReference type="ARBA" id="ARBA00009667"/>
    </source>
</evidence>
<keyword evidence="6 11" id="KW-0368">Histidine biosynthesis</keyword>
<evidence type="ECO:0000256" key="8">
    <source>
        <dbReference type="ARBA" id="ARBA00025475"/>
    </source>
</evidence>
<comment type="pathway">
    <text evidence="1">Amino-acid biosynthesis; L-histidine biosynthesis; L-histidine from 5-phospho-alpha-D-ribose 1-diphosphate: step 5/9.</text>
</comment>
<dbReference type="UniPathway" id="UPA00031">
    <property type="reaction ID" value="UER00010"/>
</dbReference>
<dbReference type="GO" id="GO:0000105">
    <property type="term" value="P:L-histidine biosynthetic process"/>
    <property type="evidence" value="ECO:0007669"/>
    <property type="project" value="UniProtKB-UniPathway"/>
</dbReference>
<dbReference type="PANTHER" id="PTHR21235:SF2">
    <property type="entry name" value="IMIDAZOLE GLYCEROL PHOSPHATE SYNTHASE HISHF"/>
    <property type="match status" value="1"/>
</dbReference>
<dbReference type="EMBL" id="JACVEL010000002">
    <property type="protein sequence ID" value="MBC9811787.1"/>
    <property type="molecule type" value="Genomic_DNA"/>
</dbReference>
<dbReference type="AlphaFoldDB" id="A0A8J6PBH5"/>
<evidence type="ECO:0000256" key="3">
    <source>
        <dbReference type="ARBA" id="ARBA00011152"/>
    </source>
</evidence>
<evidence type="ECO:0000256" key="6">
    <source>
        <dbReference type="ARBA" id="ARBA00023102"/>
    </source>
</evidence>
<sequence>MPRLRIIPVLLLSERGLVKSIKFKEHRYIGDPINAVRIFNDLHADELVFLDIEATRKKRLISTELITEIGEEANMPFAVGGGINTLQHIQDIISSGAEKVVISTAAVTHPEFIREAAITFGSSTIAVCMDVRKPFLKSNKVYSHAGTNASAYSPIEFAQLMQEKGAGEIIVQSVDKDGTMSGYDIELIHSISEVTTIPVVALGGAGDYHDLSMVHREGYASASAAGSLFVYQGKKRGVLINYPEKGEVDLG</sequence>
<keyword evidence="5 11" id="KW-0028">Amino-acid biosynthesis</keyword>
<reference evidence="12" key="1">
    <citation type="submission" date="2020-09" db="EMBL/GenBank/DDBJ databases">
        <title>Taishania pollutisoli gen. nov., sp. nov., Isolated from Tetrabromobisphenol A-Contaminated Soil.</title>
        <authorList>
            <person name="Chen Q."/>
        </authorList>
    </citation>
    <scope>NUCLEOTIDE SEQUENCE</scope>
    <source>
        <strain evidence="12">CZZ-1</strain>
    </source>
</reference>
<evidence type="ECO:0000256" key="9">
    <source>
        <dbReference type="ARBA" id="ARBA00030264"/>
    </source>
</evidence>
<dbReference type="RefSeq" id="WP_216713640.1">
    <property type="nucleotide sequence ID" value="NZ_JACVEL010000002.1"/>
</dbReference>
<dbReference type="PANTHER" id="PTHR21235">
    <property type="entry name" value="IMIDAZOLE GLYCEROL PHOSPHATE SYNTHASE SUBUNIT HISF/H IGP SYNTHASE SUBUNIT HISF/H"/>
    <property type="match status" value="1"/>
</dbReference>
<dbReference type="InterPro" id="IPR011060">
    <property type="entry name" value="RibuloseP-bd_barrel"/>
</dbReference>
<dbReference type="Proteomes" id="UP000652681">
    <property type="component" value="Unassembled WGS sequence"/>
</dbReference>
<evidence type="ECO:0000256" key="4">
    <source>
        <dbReference type="ARBA" id="ARBA00012809"/>
    </source>
</evidence>
<dbReference type="Gene3D" id="3.20.20.70">
    <property type="entry name" value="Aldolase class I"/>
    <property type="match status" value="1"/>
</dbReference>
<dbReference type="SUPFAM" id="SSF51366">
    <property type="entry name" value="Ribulose-phoshate binding barrel"/>
    <property type="match status" value="1"/>
</dbReference>
<gene>
    <name evidence="12" type="primary">hisF</name>
    <name evidence="12" type="ORF">H9Y05_04785</name>
</gene>
<evidence type="ECO:0000256" key="7">
    <source>
        <dbReference type="ARBA" id="ARBA00023239"/>
    </source>
</evidence>
<accession>A0A8J6PBH5</accession>
<evidence type="ECO:0000256" key="5">
    <source>
        <dbReference type="ARBA" id="ARBA00022605"/>
    </source>
</evidence>
<comment type="subunit">
    <text evidence="3">Heterodimer of HisH and HisF.</text>
</comment>